<protein>
    <submittedName>
        <fullName evidence="2">dTDP-glucose 4,6-dehydratase</fullName>
        <ecNumber evidence="2">4.2.1.46</ecNumber>
    </submittedName>
</protein>
<dbReference type="Pfam" id="PF01370">
    <property type="entry name" value="Epimerase"/>
    <property type="match status" value="1"/>
</dbReference>
<evidence type="ECO:0000313" key="2">
    <source>
        <dbReference type="EMBL" id="URZ13839.1"/>
    </source>
</evidence>
<proteinExistence type="inferred from homology"/>
<comment type="similarity">
    <text evidence="1">Belongs to the NAD(P)-dependent epimerase/dehydratase family.</text>
</comment>
<dbReference type="Proteomes" id="UP000190951">
    <property type="component" value="Plasmid p330"/>
</dbReference>
<dbReference type="EC" id="4.2.1.46" evidence="2"/>
<accession>A0A1S8KY72</accession>
<keyword evidence="2" id="KW-0456">Lyase</keyword>
<dbReference type="STRING" id="84029.CROST_44260"/>
<keyword evidence="3" id="KW-1185">Reference proteome</keyword>
<dbReference type="RefSeq" id="WP_077836188.1">
    <property type="nucleotide sequence ID" value="NZ_CP096984.1"/>
</dbReference>
<dbReference type="KEGG" id="crw:CROST_046170"/>
<dbReference type="InterPro" id="IPR001509">
    <property type="entry name" value="Epimerase_deHydtase"/>
</dbReference>
<gene>
    <name evidence="2" type="primary">rfbB</name>
    <name evidence="2" type="ORF">CROST_046170</name>
</gene>
<evidence type="ECO:0000256" key="1">
    <source>
        <dbReference type="ARBA" id="ARBA00007637"/>
    </source>
</evidence>
<dbReference type="GO" id="GO:0008460">
    <property type="term" value="F:dTDP-glucose 4,6-dehydratase activity"/>
    <property type="evidence" value="ECO:0007669"/>
    <property type="project" value="UniProtKB-EC"/>
</dbReference>
<sequence length="315" mass="35135">MHYLVTGGAGFIGTNLTLRLLEKGHKVTVLDNFSSTSKDRLKNTKAEVIEGSVLDKALVFSLVKECDYVIHLAAVVGVRLAMLKGIDCLRVSYLGTENVLEAAYKYNKEIFAASSSAIYGKIKSSLVNEKDDYVLGSSKKSSWLYSVAKLTEEHLTLAYNRELGVKVKIGRFFNVIGPYQVGNFGMVVPTFINRALKDEPLKVYGDGLQTRTFGYIEDVLNGLELVLQKGEIGEIYNIGGTEEITILQLANKIKVLTKSNSIIELVPYKKAFDDNFEETLQRVPDISKLRKLGYSPSYTLDTAIRNTINYQKYLN</sequence>
<dbReference type="EMBL" id="CP096984">
    <property type="protein sequence ID" value="URZ13839.1"/>
    <property type="molecule type" value="Genomic_DNA"/>
</dbReference>
<geneLocation type="plasmid" evidence="2 3">
    <name>p330</name>
</geneLocation>
<organism evidence="2 3">
    <name type="scientific">Clostridium felsineum</name>
    <dbReference type="NCBI Taxonomy" id="36839"/>
    <lineage>
        <taxon>Bacteria</taxon>
        <taxon>Bacillati</taxon>
        <taxon>Bacillota</taxon>
        <taxon>Clostridia</taxon>
        <taxon>Eubacteriales</taxon>
        <taxon>Clostridiaceae</taxon>
        <taxon>Clostridium</taxon>
    </lineage>
</organism>
<dbReference type="Gene3D" id="3.40.50.720">
    <property type="entry name" value="NAD(P)-binding Rossmann-like Domain"/>
    <property type="match status" value="1"/>
</dbReference>
<name>A0A1S8KY72_9CLOT</name>
<dbReference type="SUPFAM" id="SSF51735">
    <property type="entry name" value="NAD(P)-binding Rossmann-fold domains"/>
    <property type="match status" value="1"/>
</dbReference>
<keyword evidence="2" id="KW-0614">Plasmid</keyword>
<dbReference type="PANTHER" id="PTHR43000">
    <property type="entry name" value="DTDP-D-GLUCOSE 4,6-DEHYDRATASE-RELATED"/>
    <property type="match status" value="1"/>
</dbReference>
<evidence type="ECO:0000313" key="3">
    <source>
        <dbReference type="Proteomes" id="UP000190951"/>
    </source>
</evidence>
<dbReference type="InterPro" id="IPR036291">
    <property type="entry name" value="NAD(P)-bd_dom_sf"/>
</dbReference>
<dbReference type="AlphaFoldDB" id="A0A1S8KY72"/>
<reference evidence="2 3" key="1">
    <citation type="submission" date="2022-04" db="EMBL/GenBank/DDBJ databases">
        <title>Genome sequence of C. roseum typestrain.</title>
        <authorList>
            <person name="Poehlein A."/>
            <person name="Schoch T."/>
            <person name="Duerre P."/>
            <person name="Daniel R."/>
        </authorList>
    </citation>
    <scope>NUCLEOTIDE SEQUENCE [LARGE SCALE GENOMIC DNA]</scope>
    <source>
        <strain evidence="2 3">DSM 7320</strain>
        <plasmid evidence="2 3">p330</plasmid>
    </source>
</reference>